<organism evidence="2 3">
    <name type="scientific">Nesidiocoris tenuis</name>
    <dbReference type="NCBI Taxonomy" id="355587"/>
    <lineage>
        <taxon>Eukaryota</taxon>
        <taxon>Metazoa</taxon>
        <taxon>Ecdysozoa</taxon>
        <taxon>Arthropoda</taxon>
        <taxon>Hexapoda</taxon>
        <taxon>Insecta</taxon>
        <taxon>Pterygota</taxon>
        <taxon>Neoptera</taxon>
        <taxon>Paraneoptera</taxon>
        <taxon>Hemiptera</taxon>
        <taxon>Heteroptera</taxon>
        <taxon>Panheteroptera</taxon>
        <taxon>Cimicomorpha</taxon>
        <taxon>Miridae</taxon>
        <taxon>Dicyphina</taxon>
        <taxon>Nesidiocoris</taxon>
    </lineage>
</organism>
<evidence type="ECO:0000313" key="3">
    <source>
        <dbReference type="Proteomes" id="UP000479000"/>
    </source>
</evidence>
<feature type="non-terminal residue" evidence="2">
    <location>
        <position position="1"/>
    </location>
</feature>
<sequence>LKSYQCIIKLCEKFTYQNLEVPMVCYLRTNGDLHVADELRNCDTIEEPKKVKINNRDRFLSPTNILIAHRPRSAVPPYLVNNRMRTLKCRRRPPSNEGARELARAIHPLRRGLPQRAALLPQAAKSNHSDRGRLSCAQLSRIARANWERTENDFSSMKSRPPPQPSSASVS</sequence>
<evidence type="ECO:0000313" key="2">
    <source>
        <dbReference type="EMBL" id="CAB0019184.1"/>
    </source>
</evidence>
<dbReference type="Proteomes" id="UP000479000">
    <property type="component" value="Unassembled WGS sequence"/>
</dbReference>
<reference evidence="2 3" key="1">
    <citation type="submission" date="2020-02" db="EMBL/GenBank/DDBJ databases">
        <authorList>
            <person name="Ferguson B K."/>
        </authorList>
    </citation>
    <scope>NUCLEOTIDE SEQUENCE [LARGE SCALE GENOMIC DNA]</scope>
</reference>
<name>A0A6H5HVE4_9HEMI</name>
<accession>A0A6H5HVE4</accession>
<gene>
    <name evidence="2" type="ORF">NTEN_LOCUS22896</name>
</gene>
<proteinExistence type="predicted"/>
<feature type="region of interest" description="Disordered" evidence="1">
    <location>
        <begin position="149"/>
        <end position="171"/>
    </location>
</feature>
<dbReference type="AlphaFoldDB" id="A0A6H5HVE4"/>
<protein>
    <submittedName>
        <fullName evidence="2">Uncharacterized protein</fullName>
    </submittedName>
</protein>
<evidence type="ECO:0000256" key="1">
    <source>
        <dbReference type="SAM" id="MobiDB-lite"/>
    </source>
</evidence>
<dbReference type="EMBL" id="CADCXU010033874">
    <property type="protein sequence ID" value="CAB0019184.1"/>
    <property type="molecule type" value="Genomic_DNA"/>
</dbReference>
<keyword evidence="3" id="KW-1185">Reference proteome</keyword>